<dbReference type="RefSeq" id="WP_073615622.1">
    <property type="nucleotide sequence ID" value="NZ_FRFE01000028.1"/>
</dbReference>
<keyword evidence="2" id="KW-0808">Transferase</keyword>
<accession>A0A1M7YGF7</accession>
<dbReference type="Gene3D" id="2.40.128.110">
    <property type="entry name" value="Lipid/polyisoprenoid-binding, YceI-like"/>
    <property type="match status" value="1"/>
</dbReference>
<dbReference type="SUPFAM" id="SSF101874">
    <property type="entry name" value="YceI-like"/>
    <property type="match status" value="1"/>
</dbReference>
<dbReference type="Pfam" id="PF04264">
    <property type="entry name" value="YceI"/>
    <property type="match status" value="1"/>
</dbReference>
<dbReference type="SMART" id="SM00867">
    <property type="entry name" value="YceI"/>
    <property type="match status" value="1"/>
</dbReference>
<gene>
    <name evidence="2" type="ORF">SAMN02745220_04198</name>
</gene>
<dbReference type="SMART" id="SM00450">
    <property type="entry name" value="RHOD"/>
    <property type="match status" value="1"/>
</dbReference>
<protein>
    <submittedName>
        <fullName evidence="2">Rhodanese-related sulfurtransferase</fullName>
    </submittedName>
</protein>
<proteinExistence type="predicted"/>
<evidence type="ECO:0000259" key="1">
    <source>
        <dbReference type="PROSITE" id="PS50206"/>
    </source>
</evidence>
<feature type="domain" description="Rhodanese" evidence="1">
    <location>
        <begin position="21"/>
        <end position="115"/>
    </location>
</feature>
<dbReference type="CDD" id="cd00158">
    <property type="entry name" value="RHOD"/>
    <property type="match status" value="1"/>
</dbReference>
<dbReference type="EMBL" id="FRFE01000028">
    <property type="protein sequence ID" value="SHO51727.1"/>
    <property type="molecule type" value="Genomic_DNA"/>
</dbReference>
<name>A0A1M7YGF7_9BACT</name>
<dbReference type="STRING" id="1121416.SAMN02745220_04198"/>
<reference evidence="2 3" key="1">
    <citation type="submission" date="2016-12" db="EMBL/GenBank/DDBJ databases">
        <authorList>
            <person name="Song W.-J."/>
            <person name="Kurnit D.M."/>
        </authorList>
    </citation>
    <scope>NUCLEOTIDE SEQUENCE [LARGE SCALE GENOMIC DNA]</scope>
    <source>
        <strain evidence="2 3">DSM 18488</strain>
    </source>
</reference>
<dbReference type="InterPro" id="IPR036761">
    <property type="entry name" value="TTHA0802/YceI-like_sf"/>
</dbReference>
<dbReference type="InterPro" id="IPR007372">
    <property type="entry name" value="Lipid/polyisoprenoid-bd_YceI"/>
</dbReference>
<dbReference type="Gene3D" id="3.40.250.10">
    <property type="entry name" value="Rhodanese-like domain"/>
    <property type="match status" value="1"/>
</dbReference>
<dbReference type="Proteomes" id="UP000184603">
    <property type="component" value="Unassembled WGS sequence"/>
</dbReference>
<dbReference type="Pfam" id="PF00581">
    <property type="entry name" value="Rhodanese"/>
    <property type="match status" value="1"/>
</dbReference>
<organism evidence="2 3">
    <name type="scientific">Desulfopila aestuarii DSM 18488</name>
    <dbReference type="NCBI Taxonomy" id="1121416"/>
    <lineage>
        <taxon>Bacteria</taxon>
        <taxon>Pseudomonadati</taxon>
        <taxon>Thermodesulfobacteriota</taxon>
        <taxon>Desulfobulbia</taxon>
        <taxon>Desulfobulbales</taxon>
        <taxon>Desulfocapsaceae</taxon>
        <taxon>Desulfopila</taxon>
    </lineage>
</organism>
<evidence type="ECO:0000313" key="3">
    <source>
        <dbReference type="Proteomes" id="UP000184603"/>
    </source>
</evidence>
<keyword evidence="3" id="KW-1185">Reference proteome</keyword>
<dbReference type="SUPFAM" id="SSF52821">
    <property type="entry name" value="Rhodanese/Cell cycle control phosphatase"/>
    <property type="match status" value="1"/>
</dbReference>
<sequence>MKHAHSLHTITPEELRARLDAAENLFLIDTLPADHFYKVHLPGARNACVFEMTFIDQVHALCSDSSCPIVVYGIGNNSLDSRTAAEKLSMAGYSNVTLLEGGLERWKQSGLPLHGTAPNTLEETDRLLADGEYTVITDESIIGWTGRNSNTSHYGTVGLANGHLHVEDGTIQGSFTVDMESIENINLAGSDLQKVLISHLKSEDFFLTDGFPAARFNIRGGRFAREAEPTRPNCELSGTLDLRGIQNDLSFKATLVKWLDGRLHLTAHFDLDRTLWGITYGSSSYYQHLGMHTVFDGISIEMKIVAELTE</sequence>
<dbReference type="PROSITE" id="PS50206">
    <property type="entry name" value="RHODANESE_3"/>
    <property type="match status" value="1"/>
</dbReference>
<dbReference type="AlphaFoldDB" id="A0A1M7YGF7"/>
<dbReference type="OrthoDB" id="9811006at2"/>
<dbReference type="InterPro" id="IPR001763">
    <property type="entry name" value="Rhodanese-like_dom"/>
</dbReference>
<dbReference type="InterPro" id="IPR036873">
    <property type="entry name" value="Rhodanese-like_dom_sf"/>
</dbReference>
<evidence type="ECO:0000313" key="2">
    <source>
        <dbReference type="EMBL" id="SHO51727.1"/>
    </source>
</evidence>
<dbReference type="GO" id="GO:0016740">
    <property type="term" value="F:transferase activity"/>
    <property type="evidence" value="ECO:0007669"/>
    <property type="project" value="UniProtKB-KW"/>
</dbReference>
<dbReference type="PANTHER" id="PTHR34406">
    <property type="entry name" value="PROTEIN YCEI"/>
    <property type="match status" value="1"/>
</dbReference>
<dbReference type="PANTHER" id="PTHR34406:SF1">
    <property type="entry name" value="PROTEIN YCEI"/>
    <property type="match status" value="1"/>
</dbReference>